<sequence>MGSPDSGYASSNDGDAPTKSSPHKPEQLPPSDSTETTYLRFLASNAEAGSIIGKGGTTISDFQSRSNARIQLSRNYEYFPGTSDRVIMVSGTIDEVLDAVGLILTKLVNEFYAEDGEEAEPRSKVRLIVPNSSCGGIIGKGGSMIRSFIEDSGANIKISPQDNTYIGLNDRLVTVMGTLPQLGQAINLILYKLSEDVYYVQSVGPTFPYAAPHNIPNYGPSGVAGKFQNHRFQNNKEDVSNSVTLGVADEHIGIVVGRGGRNIMEISQISGARIKISERGDFIPGTYDRKVTISGSQRAIRVAEAMIMHKVSSASAPPPDMTPDHLSVENLSVK</sequence>
<evidence type="ECO:0000313" key="1">
    <source>
        <dbReference type="EMBL" id="KAI3695935.1"/>
    </source>
</evidence>
<reference evidence="2" key="1">
    <citation type="journal article" date="2022" name="Mol. Ecol. Resour.">
        <title>The genomes of chicory, endive, great burdock and yacon provide insights into Asteraceae palaeo-polyploidization history and plant inulin production.</title>
        <authorList>
            <person name="Fan W."/>
            <person name="Wang S."/>
            <person name="Wang H."/>
            <person name="Wang A."/>
            <person name="Jiang F."/>
            <person name="Liu H."/>
            <person name="Zhao H."/>
            <person name="Xu D."/>
            <person name="Zhang Y."/>
        </authorList>
    </citation>
    <scope>NUCLEOTIDE SEQUENCE [LARGE SCALE GENOMIC DNA]</scope>
    <source>
        <strain evidence="2">cv. Yunnan</strain>
    </source>
</reference>
<name>A0ACB8ZIJ1_9ASTR</name>
<reference evidence="1 2" key="2">
    <citation type="journal article" date="2022" name="Mol. Ecol. Resour.">
        <title>The genomes of chicory, endive, great burdock and yacon provide insights into Asteraceae paleo-polyploidization history and plant inulin production.</title>
        <authorList>
            <person name="Fan W."/>
            <person name="Wang S."/>
            <person name="Wang H."/>
            <person name="Wang A."/>
            <person name="Jiang F."/>
            <person name="Liu H."/>
            <person name="Zhao H."/>
            <person name="Xu D."/>
            <person name="Zhang Y."/>
        </authorList>
    </citation>
    <scope>NUCLEOTIDE SEQUENCE [LARGE SCALE GENOMIC DNA]</scope>
    <source>
        <strain evidence="2">cv. Yunnan</strain>
        <tissue evidence="1">Leaves</tissue>
    </source>
</reference>
<dbReference type="EMBL" id="CM042043">
    <property type="protein sequence ID" value="KAI3695935.1"/>
    <property type="molecule type" value="Genomic_DNA"/>
</dbReference>
<gene>
    <name evidence="1" type="ORF">L1987_78940</name>
</gene>
<comment type="caution">
    <text evidence="1">The sequence shown here is derived from an EMBL/GenBank/DDBJ whole genome shotgun (WGS) entry which is preliminary data.</text>
</comment>
<evidence type="ECO:0000313" key="2">
    <source>
        <dbReference type="Proteomes" id="UP001056120"/>
    </source>
</evidence>
<proteinExistence type="predicted"/>
<accession>A0ACB8ZIJ1</accession>
<keyword evidence="2" id="KW-1185">Reference proteome</keyword>
<dbReference type="Proteomes" id="UP001056120">
    <property type="component" value="Linkage Group LG26"/>
</dbReference>
<organism evidence="1 2">
    <name type="scientific">Smallanthus sonchifolius</name>
    <dbReference type="NCBI Taxonomy" id="185202"/>
    <lineage>
        <taxon>Eukaryota</taxon>
        <taxon>Viridiplantae</taxon>
        <taxon>Streptophyta</taxon>
        <taxon>Embryophyta</taxon>
        <taxon>Tracheophyta</taxon>
        <taxon>Spermatophyta</taxon>
        <taxon>Magnoliopsida</taxon>
        <taxon>eudicotyledons</taxon>
        <taxon>Gunneridae</taxon>
        <taxon>Pentapetalae</taxon>
        <taxon>asterids</taxon>
        <taxon>campanulids</taxon>
        <taxon>Asterales</taxon>
        <taxon>Asteraceae</taxon>
        <taxon>Asteroideae</taxon>
        <taxon>Heliantheae alliance</taxon>
        <taxon>Millerieae</taxon>
        <taxon>Smallanthus</taxon>
    </lineage>
</organism>
<protein>
    <submittedName>
        <fullName evidence="1">Uncharacterized protein</fullName>
    </submittedName>
</protein>